<evidence type="ECO:0000313" key="4">
    <source>
        <dbReference type="Proteomes" id="UP000053328"/>
    </source>
</evidence>
<feature type="domain" description="AB hydrolase-1" evidence="2">
    <location>
        <begin position="88"/>
        <end position="388"/>
    </location>
</feature>
<evidence type="ECO:0000259" key="2">
    <source>
        <dbReference type="Pfam" id="PF12697"/>
    </source>
</evidence>
<dbReference type="VEuPathDB" id="FungiDB:PV08_03030"/>
<sequence>MFPFRTVEHKVPCQYIREYPQALANEQEDTLHLAVKQYIPLDNPHPRPGDVTIIAAPGNAFPKELYEPLWEDLSRVLLASKASVRIRSIWIADVASQGASGVLNEDLLGDDPSHSDYARDIVNLVNIKREEMPRPIIGIGHSMGGLYLVSASLYHPRLFTTLVLLDPVVQPRLVETKAGTIDFRPLQFALFRQRAWPSREAAAADLARSPFHKSWDPRALDRWVKYGVREVSVAPESSNRDEGPGRDITTAAAAPAAPTPAAVVLTTPPSQEAFALLRPNFDGYGVDGTPVNQKTHPDLDPKWRHIYPFYGPAFTRAFERLGELRPPTLYVFASDSSISDARLNAEKLAATGTAVGGSGGVAAGRVEGVTFDGVGHLIPMEAPRRTAEVVADWLDRQLSLWKKDEGEFRSMWHAKSKSQRQEVDARWVDMVGGVPGNTKGKNGRSVGSNSKI</sequence>
<dbReference type="OrthoDB" id="94039at2759"/>
<evidence type="ECO:0000256" key="1">
    <source>
        <dbReference type="SAM" id="MobiDB-lite"/>
    </source>
</evidence>
<dbReference type="GO" id="GO:0016020">
    <property type="term" value="C:membrane"/>
    <property type="evidence" value="ECO:0007669"/>
    <property type="project" value="TreeGrafter"/>
</dbReference>
<feature type="region of interest" description="Disordered" evidence="1">
    <location>
        <begin position="432"/>
        <end position="452"/>
    </location>
</feature>
<dbReference type="GeneID" id="27330113"/>
<dbReference type="Gene3D" id="3.40.50.1820">
    <property type="entry name" value="alpha/beta hydrolase"/>
    <property type="match status" value="1"/>
</dbReference>
<name>A0A0D1YU02_9EURO</name>
<dbReference type="Proteomes" id="UP000053328">
    <property type="component" value="Unassembled WGS sequence"/>
</dbReference>
<dbReference type="PANTHER" id="PTHR43798">
    <property type="entry name" value="MONOACYLGLYCEROL LIPASE"/>
    <property type="match status" value="1"/>
</dbReference>
<evidence type="ECO:0000313" key="3">
    <source>
        <dbReference type="EMBL" id="KIW18741.1"/>
    </source>
</evidence>
<dbReference type="Pfam" id="PF12697">
    <property type="entry name" value="Abhydrolase_6"/>
    <property type="match status" value="1"/>
</dbReference>
<dbReference type="SUPFAM" id="SSF53474">
    <property type="entry name" value="alpha/beta-Hydrolases"/>
    <property type="match status" value="1"/>
</dbReference>
<gene>
    <name evidence="3" type="ORF">PV08_03030</name>
</gene>
<keyword evidence="4" id="KW-1185">Reference proteome</keyword>
<proteinExistence type="predicted"/>
<dbReference type="STRING" id="91928.A0A0D1YU02"/>
<reference evidence="3 4" key="1">
    <citation type="submission" date="2015-01" db="EMBL/GenBank/DDBJ databases">
        <title>The Genome Sequence of Exophiala spinifera CBS89968.</title>
        <authorList>
            <consortium name="The Broad Institute Genomics Platform"/>
            <person name="Cuomo C."/>
            <person name="de Hoog S."/>
            <person name="Gorbushina A."/>
            <person name="Stielow B."/>
            <person name="Teixiera M."/>
            <person name="Abouelleil A."/>
            <person name="Chapman S.B."/>
            <person name="Priest M."/>
            <person name="Young S.K."/>
            <person name="Wortman J."/>
            <person name="Nusbaum C."/>
            <person name="Birren B."/>
        </authorList>
    </citation>
    <scope>NUCLEOTIDE SEQUENCE [LARGE SCALE GENOMIC DNA]</scope>
    <source>
        <strain evidence="3 4">CBS 89968</strain>
    </source>
</reference>
<organism evidence="3 4">
    <name type="scientific">Exophiala spinifera</name>
    <dbReference type="NCBI Taxonomy" id="91928"/>
    <lineage>
        <taxon>Eukaryota</taxon>
        <taxon>Fungi</taxon>
        <taxon>Dikarya</taxon>
        <taxon>Ascomycota</taxon>
        <taxon>Pezizomycotina</taxon>
        <taxon>Eurotiomycetes</taxon>
        <taxon>Chaetothyriomycetidae</taxon>
        <taxon>Chaetothyriales</taxon>
        <taxon>Herpotrichiellaceae</taxon>
        <taxon>Exophiala</taxon>
    </lineage>
</organism>
<dbReference type="InterPro" id="IPR050266">
    <property type="entry name" value="AB_hydrolase_sf"/>
</dbReference>
<dbReference type="InterPro" id="IPR029058">
    <property type="entry name" value="AB_hydrolase_fold"/>
</dbReference>
<protein>
    <recommendedName>
        <fullName evidence="2">AB hydrolase-1 domain-containing protein</fullName>
    </recommendedName>
</protein>
<dbReference type="HOGENOM" id="CLU_036837_0_0_1"/>
<dbReference type="RefSeq" id="XP_016238957.1">
    <property type="nucleotide sequence ID" value="XM_016377387.1"/>
</dbReference>
<dbReference type="EMBL" id="KN847493">
    <property type="protein sequence ID" value="KIW18741.1"/>
    <property type="molecule type" value="Genomic_DNA"/>
</dbReference>
<dbReference type="PANTHER" id="PTHR43798:SF33">
    <property type="entry name" value="HYDROLASE, PUTATIVE (AFU_ORTHOLOGUE AFUA_2G14860)-RELATED"/>
    <property type="match status" value="1"/>
</dbReference>
<dbReference type="AlphaFoldDB" id="A0A0D1YU02"/>
<dbReference type="InterPro" id="IPR000073">
    <property type="entry name" value="AB_hydrolase_1"/>
</dbReference>
<accession>A0A0D1YU02</accession>